<keyword evidence="2" id="KW-1185">Reference proteome</keyword>
<organism evidence="1 2">
    <name type="scientific">Dreissena polymorpha</name>
    <name type="common">Zebra mussel</name>
    <name type="synonym">Mytilus polymorpha</name>
    <dbReference type="NCBI Taxonomy" id="45954"/>
    <lineage>
        <taxon>Eukaryota</taxon>
        <taxon>Metazoa</taxon>
        <taxon>Spiralia</taxon>
        <taxon>Lophotrochozoa</taxon>
        <taxon>Mollusca</taxon>
        <taxon>Bivalvia</taxon>
        <taxon>Autobranchia</taxon>
        <taxon>Heteroconchia</taxon>
        <taxon>Euheterodonta</taxon>
        <taxon>Imparidentia</taxon>
        <taxon>Neoheterodontei</taxon>
        <taxon>Myida</taxon>
        <taxon>Dreissenoidea</taxon>
        <taxon>Dreissenidae</taxon>
        <taxon>Dreissena</taxon>
    </lineage>
</organism>
<accession>A0A9D3Y8J3</accession>
<protein>
    <submittedName>
        <fullName evidence="1">Uncharacterized protein</fullName>
    </submittedName>
</protein>
<proteinExistence type="predicted"/>
<evidence type="ECO:0000313" key="1">
    <source>
        <dbReference type="EMBL" id="KAH3695555.1"/>
    </source>
</evidence>
<dbReference type="EMBL" id="JAIWYP010000016">
    <property type="protein sequence ID" value="KAH3695555.1"/>
    <property type="molecule type" value="Genomic_DNA"/>
</dbReference>
<reference evidence="1" key="1">
    <citation type="journal article" date="2019" name="bioRxiv">
        <title>The Genome of the Zebra Mussel, Dreissena polymorpha: A Resource for Invasive Species Research.</title>
        <authorList>
            <person name="McCartney M.A."/>
            <person name="Auch B."/>
            <person name="Kono T."/>
            <person name="Mallez S."/>
            <person name="Zhang Y."/>
            <person name="Obille A."/>
            <person name="Becker A."/>
            <person name="Abrahante J.E."/>
            <person name="Garbe J."/>
            <person name="Badalamenti J.P."/>
            <person name="Herman A."/>
            <person name="Mangelson H."/>
            <person name="Liachko I."/>
            <person name="Sullivan S."/>
            <person name="Sone E.D."/>
            <person name="Koren S."/>
            <person name="Silverstein K.A.T."/>
            <person name="Beckman K.B."/>
            <person name="Gohl D.M."/>
        </authorList>
    </citation>
    <scope>NUCLEOTIDE SEQUENCE</scope>
    <source>
        <strain evidence="1">Duluth1</strain>
        <tissue evidence="1">Whole animal</tissue>
    </source>
</reference>
<dbReference type="AlphaFoldDB" id="A0A9D3Y8J3"/>
<gene>
    <name evidence="1" type="ORF">DPMN_083016</name>
</gene>
<comment type="caution">
    <text evidence="1">The sequence shown here is derived from an EMBL/GenBank/DDBJ whole genome shotgun (WGS) entry which is preliminary data.</text>
</comment>
<sequence>MIRFYVKAYQLISKVFPLCTCRIQANLDINSSAPSVLIIDPNSSAVLVIYATTRSQSTTLSSE</sequence>
<dbReference type="Proteomes" id="UP000828390">
    <property type="component" value="Unassembled WGS sequence"/>
</dbReference>
<reference evidence="1" key="2">
    <citation type="submission" date="2020-11" db="EMBL/GenBank/DDBJ databases">
        <authorList>
            <person name="McCartney M.A."/>
            <person name="Auch B."/>
            <person name="Kono T."/>
            <person name="Mallez S."/>
            <person name="Becker A."/>
            <person name="Gohl D.M."/>
            <person name="Silverstein K.A.T."/>
            <person name="Koren S."/>
            <person name="Bechman K.B."/>
            <person name="Herman A."/>
            <person name="Abrahante J.E."/>
            <person name="Garbe J."/>
        </authorList>
    </citation>
    <scope>NUCLEOTIDE SEQUENCE</scope>
    <source>
        <strain evidence="1">Duluth1</strain>
        <tissue evidence="1">Whole animal</tissue>
    </source>
</reference>
<evidence type="ECO:0000313" key="2">
    <source>
        <dbReference type="Proteomes" id="UP000828390"/>
    </source>
</evidence>
<name>A0A9D3Y8J3_DREPO</name>